<gene>
    <name evidence="1" type="ordered locus">Ppha_2007</name>
</gene>
<dbReference type="Proteomes" id="UP000002724">
    <property type="component" value="Chromosome"/>
</dbReference>
<dbReference type="EMBL" id="CP001110">
    <property type="protein sequence ID" value="ACF44219.1"/>
    <property type="molecule type" value="Genomic_DNA"/>
</dbReference>
<dbReference type="HOGENOM" id="CLU_041246_1_0_10"/>
<keyword evidence="2" id="KW-1185">Reference proteome</keyword>
<reference evidence="1 2" key="1">
    <citation type="submission" date="2008-06" db="EMBL/GenBank/DDBJ databases">
        <title>Complete sequence of Pelodictyon phaeoclathratiforme BU-1.</title>
        <authorList>
            <consortium name="US DOE Joint Genome Institute"/>
            <person name="Lucas S."/>
            <person name="Copeland A."/>
            <person name="Lapidus A."/>
            <person name="Glavina del Rio T."/>
            <person name="Dalin E."/>
            <person name="Tice H."/>
            <person name="Bruce D."/>
            <person name="Goodwin L."/>
            <person name="Pitluck S."/>
            <person name="Schmutz J."/>
            <person name="Larimer F."/>
            <person name="Land M."/>
            <person name="Hauser L."/>
            <person name="Kyrpides N."/>
            <person name="Mikhailova N."/>
            <person name="Liu Z."/>
            <person name="Li T."/>
            <person name="Zhao F."/>
            <person name="Overmann J."/>
            <person name="Bryant D.A."/>
            <person name="Richardson P."/>
        </authorList>
    </citation>
    <scope>NUCLEOTIDE SEQUENCE [LARGE SCALE GENOMIC DNA]</scope>
    <source>
        <strain evidence="2">DSM 5477 / BU-1</strain>
    </source>
</reference>
<dbReference type="RefSeq" id="WP_012508699.1">
    <property type="nucleotide sequence ID" value="NC_011060.1"/>
</dbReference>
<evidence type="ECO:0000313" key="2">
    <source>
        <dbReference type="Proteomes" id="UP000002724"/>
    </source>
</evidence>
<evidence type="ECO:0000313" key="1">
    <source>
        <dbReference type="EMBL" id="ACF44219.1"/>
    </source>
</evidence>
<sequence length="455" mass="52451">MQQAKQLMEIETVVDRFTPVTPESPFYVDFKNLRGDFQEREVLSMLNVQANANGQYEFQYDPNRTSKTLLFLAGMRGSGKTSELAKYALLLNSPKCFFVVTCNVDEELDMDNVQYMDILIFQLEKLLIRASEVNLKLDSTILESMSKWFQDRVKEINTSLKGEGSAEIELDTDKPLSLTSLFGRMLGLTARLKMGLSGTREHAETIRNSFKNRFVDFSAKFNTFIDLTKEQLRKEDKAREILFIVDGLEKTMSADTRRKIIMEESNRIRQIKANTIFTLPIELMKEEQHIRHFSEIIAFPFIKLKERDGTTVTEAVALFEEFVYKRISPSLFDSPETVKEAIRYSGGSPRQLLRIIKQANWYTDETKGKITQQSMEKALDKLGNNMARYLEPGDFELLKRLKTDLAAGNPIGFNNDIQGLLEKEVLFEYNDGTHKSVNPLLERSKLYKHYVSDRP</sequence>
<organism evidence="1 2">
    <name type="scientific">Pelodictyon phaeoclathratiforme (strain DSM 5477 / BU-1)</name>
    <dbReference type="NCBI Taxonomy" id="324925"/>
    <lineage>
        <taxon>Bacteria</taxon>
        <taxon>Pseudomonadati</taxon>
        <taxon>Chlorobiota</taxon>
        <taxon>Chlorobiia</taxon>
        <taxon>Chlorobiales</taxon>
        <taxon>Chlorobiaceae</taxon>
        <taxon>Chlorobium/Pelodictyon group</taxon>
        <taxon>Pelodictyon</taxon>
    </lineage>
</organism>
<proteinExistence type="predicted"/>
<dbReference type="OrthoDB" id="9795573at2"/>
<dbReference type="SUPFAM" id="SSF52540">
    <property type="entry name" value="P-loop containing nucleoside triphosphate hydrolases"/>
    <property type="match status" value="1"/>
</dbReference>
<dbReference type="eggNOG" id="COG1067">
    <property type="taxonomic scope" value="Bacteria"/>
</dbReference>
<name>B4SCL4_PELPB</name>
<dbReference type="KEGG" id="pph:Ppha_2007"/>
<dbReference type="STRING" id="324925.Ppha_2007"/>
<dbReference type="AlphaFoldDB" id="B4SCL4"/>
<protein>
    <submittedName>
        <fullName evidence="1">Uncharacterized protein</fullName>
    </submittedName>
</protein>
<dbReference type="InterPro" id="IPR027417">
    <property type="entry name" value="P-loop_NTPase"/>
</dbReference>
<accession>B4SCL4</accession>